<accession>H2IPI9</accession>
<sequence length="53" mass="5815">MKGGGEAHFSAGREDFRHKKTASESGYFVEEVQLALSFLNFHLLKISGTSSPD</sequence>
<dbReference type="KEGG" id="raq:Rahaq2_0162"/>
<dbReference type="Proteomes" id="UP000009010">
    <property type="component" value="Chromosome"/>
</dbReference>
<evidence type="ECO:0000313" key="1">
    <source>
        <dbReference type="EMBL" id="AEX50113.1"/>
    </source>
</evidence>
<gene>
    <name evidence="1" type="ordered locus">Rahaq2_0162</name>
</gene>
<reference evidence="1 2" key="1">
    <citation type="journal article" date="2012" name="J. Bacteriol.">
        <title>Complete Genome Sequence of Rahnella aquatilis CIP 78.65.</title>
        <authorList>
            <person name="Martinez R.J."/>
            <person name="Bruce D."/>
            <person name="Detter C."/>
            <person name="Goodwin L.A."/>
            <person name="Han J."/>
            <person name="Han C.S."/>
            <person name="Held B."/>
            <person name="Land M.L."/>
            <person name="Mikhailova N."/>
            <person name="Nolan M."/>
            <person name="Pennacchio L."/>
            <person name="Pitluck S."/>
            <person name="Tapia R."/>
            <person name="Woyke T."/>
            <person name="Sobecky P.A."/>
        </authorList>
    </citation>
    <scope>NUCLEOTIDE SEQUENCE [LARGE SCALE GENOMIC DNA]</scope>
    <source>
        <strain evidence="2">ATCC 33071 / DSM 4594 / JCM 1683 / NBRC 105701 / NCIMB 13365 / CIP 78.65</strain>
    </source>
</reference>
<name>H2IPI9_RAHAC</name>
<evidence type="ECO:0000313" key="2">
    <source>
        <dbReference type="Proteomes" id="UP000009010"/>
    </source>
</evidence>
<organism evidence="1 2">
    <name type="scientific">Rahnella aquatilis (strain ATCC 33071 / DSM 4594 / JCM 1683 / NBRC 105701 / NCIMB 13365 / CIP 78.65)</name>
    <dbReference type="NCBI Taxonomy" id="745277"/>
    <lineage>
        <taxon>Bacteria</taxon>
        <taxon>Pseudomonadati</taxon>
        <taxon>Pseudomonadota</taxon>
        <taxon>Gammaproteobacteria</taxon>
        <taxon>Enterobacterales</taxon>
        <taxon>Yersiniaceae</taxon>
        <taxon>Rahnella</taxon>
    </lineage>
</organism>
<dbReference type="STRING" id="745277.Rahaq2_0162"/>
<protein>
    <submittedName>
        <fullName evidence="1">Uncharacterized protein</fullName>
    </submittedName>
</protein>
<dbReference type="EMBL" id="CP003244">
    <property type="protein sequence ID" value="AEX50113.1"/>
    <property type="molecule type" value="Genomic_DNA"/>
</dbReference>
<keyword evidence="2" id="KW-1185">Reference proteome</keyword>
<proteinExistence type="predicted"/>
<dbReference type="HOGENOM" id="CLU_3065357_0_0_6"/>
<reference evidence="2" key="2">
    <citation type="submission" date="2012-01" db="EMBL/GenBank/DDBJ databases">
        <title>Complete sequence of chromosome of Rahnella aquatilis CIP 78.65.</title>
        <authorList>
            <person name="Lucas S."/>
            <person name="Han J."/>
            <person name="Lapidus A."/>
            <person name="Cheng J.-F."/>
            <person name="Goodwin L."/>
            <person name="Pitluck S."/>
            <person name="Peters L."/>
            <person name="Ovchinnikova G."/>
            <person name="Held B."/>
            <person name="Detter J.C."/>
            <person name="Han C."/>
            <person name="Tapia R."/>
            <person name="Land M."/>
            <person name="Hauser L."/>
            <person name="Kyrpides N."/>
            <person name="Ivanova N."/>
            <person name="Pagani I."/>
            <person name="Sobecky P."/>
            <person name="Martinez R."/>
            <person name="Woyke T."/>
        </authorList>
    </citation>
    <scope>NUCLEOTIDE SEQUENCE [LARGE SCALE GENOMIC DNA]</scope>
    <source>
        <strain evidence="2">ATCC 33071 / DSM 4594 / JCM 1683 / NBRC 105701 / NCIMB 13365 / CIP 78.65</strain>
    </source>
</reference>
<dbReference type="AlphaFoldDB" id="H2IPI9"/>